<gene>
    <name evidence="1" type="ORF">TASK_LOCUS7487</name>
</gene>
<organism evidence="3">
    <name type="scientific">Taenia asiatica</name>
    <name type="common">Asian tapeworm</name>
    <dbReference type="NCBI Taxonomy" id="60517"/>
    <lineage>
        <taxon>Eukaryota</taxon>
        <taxon>Metazoa</taxon>
        <taxon>Spiralia</taxon>
        <taxon>Lophotrochozoa</taxon>
        <taxon>Platyhelminthes</taxon>
        <taxon>Cestoda</taxon>
        <taxon>Eucestoda</taxon>
        <taxon>Cyclophyllidea</taxon>
        <taxon>Taeniidae</taxon>
        <taxon>Taenia</taxon>
    </lineage>
</organism>
<proteinExistence type="predicted"/>
<sequence>CPFVCSKDRRHTTSFSVFASVAEAVRIQIKTHFHHALTILTPYLLMYPPPTKLPCEPVPIRMTHECRYTGVQTGSHTSMTLKCQASGDTPAITEALLAIVLWQKKQHLGYCRGKQVIHIYQKITHFIH</sequence>
<evidence type="ECO:0000313" key="1">
    <source>
        <dbReference type="EMBL" id="VDK38466.1"/>
    </source>
</evidence>
<reference evidence="3" key="1">
    <citation type="submission" date="2017-02" db="UniProtKB">
        <authorList>
            <consortium name="WormBaseParasite"/>
        </authorList>
    </citation>
    <scope>IDENTIFICATION</scope>
</reference>
<name>A0A0R3WAC3_TAEAS</name>
<dbReference type="AlphaFoldDB" id="A0A0R3WAC3"/>
<protein>
    <submittedName>
        <fullName evidence="3">Ig-like domain-containing protein</fullName>
    </submittedName>
</protein>
<evidence type="ECO:0000313" key="2">
    <source>
        <dbReference type="Proteomes" id="UP000282613"/>
    </source>
</evidence>
<dbReference type="EMBL" id="UYRS01018625">
    <property type="protein sequence ID" value="VDK38466.1"/>
    <property type="molecule type" value="Genomic_DNA"/>
</dbReference>
<keyword evidence="2" id="KW-1185">Reference proteome</keyword>
<evidence type="ECO:0000313" key="3">
    <source>
        <dbReference type="WBParaSite" id="TASK_0000748601-mRNA-1"/>
    </source>
</evidence>
<reference evidence="1 2" key="2">
    <citation type="submission" date="2018-11" db="EMBL/GenBank/DDBJ databases">
        <authorList>
            <consortium name="Pathogen Informatics"/>
        </authorList>
    </citation>
    <scope>NUCLEOTIDE SEQUENCE [LARGE SCALE GENOMIC DNA]</scope>
</reference>
<accession>A0A0R3WAC3</accession>
<dbReference type="Proteomes" id="UP000282613">
    <property type="component" value="Unassembled WGS sequence"/>
</dbReference>
<dbReference type="WBParaSite" id="TASK_0000748601-mRNA-1">
    <property type="protein sequence ID" value="TASK_0000748601-mRNA-1"/>
    <property type="gene ID" value="TASK_0000748601"/>
</dbReference>